<reference evidence="3 4" key="1">
    <citation type="submission" date="2019-06" db="EMBL/GenBank/DDBJ databases">
        <title>New taxonomy in bacterial strain CC-CFT640, isolated from vineyard.</title>
        <authorList>
            <person name="Lin S.-Y."/>
            <person name="Tsai C.-F."/>
            <person name="Young C.-C."/>
        </authorList>
    </citation>
    <scope>NUCLEOTIDE SEQUENCE [LARGE SCALE GENOMIC DNA]</scope>
    <source>
        <strain evidence="3 4">CC-CFT640</strain>
    </source>
</reference>
<name>A0A5C8PSM0_9HYPH</name>
<organism evidence="3 4">
    <name type="scientific">Vineibacter terrae</name>
    <dbReference type="NCBI Taxonomy" id="2586908"/>
    <lineage>
        <taxon>Bacteria</taxon>
        <taxon>Pseudomonadati</taxon>
        <taxon>Pseudomonadota</taxon>
        <taxon>Alphaproteobacteria</taxon>
        <taxon>Hyphomicrobiales</taxon>
        <taxon>Vineibacter</taxon>
    </lineage>
</organism>
<dbReference type="Proteomes" id="UP000321638">
    <property type="component" value="Unassembled WGS sequence"/>
</dbReference>
<keyword evidence="4" id="KW-1185">Reference proteome</keyword>
<dbReference type="AlphaFoldDB" id="A0A5C8PSM0"/>
<feature type="region of interest" description="Disordered" evidence="1">
    <location>
        <begin position="24"/>
        <end position="57"/>
    </location>
</feature>
<evidence type="ECO:0000256" key="1">
    <source>
        <dbReference type="SAM" id="MobiDB-lite"/>
    </source>
</evidence>
<feature type="signal peptide" evidence="2">
    <location>
        <begin position="1"/>
        <end position="24"/>
    </location>
</feature>
<protein>
    <submittedName>
        <fullName evidence="3">Uncharacterized protein</fullName>
    </submittedName>
</protein>
<dbReference type="OrthoDB" id="7856223at2"/>
<gene>
    <name evidence="3" type="ORF">FHP25_05790</name>
</gene>
<feature type="chain" id="PRO_5022733580" evidence="2">
    <location>
        <begin position="25"/>
        <end position="253"/>
    </location>
</feature>
<proteinExistence type="predicted"/>
<comment type="caution">
    <text evidence="3">The sequence shown here is derived from an EMBL/GenBank/DDBJ whole genome shotgun (WGS) entry which is preliminary data.</text>
</comment>
<evidence type="ECO:0000313" key="4">
    <source>
        <dbReference type="Proteomes" id="UP000321638"/>
    </source>
</evidence>
<sequence>MIAKSGVALVAGLAVMIGTGPSWSQAPKAPAAPAATPAPGAPSAAAPPQTPAATTKAPYEVKGFRSANFGMTEAEVRAAIQKDFGVKPDDIRQTANAIERTAALMVSVPSLDPGPGPAAVVYILGYQSKKLIQVNVVWAREAKADKTDKTDKTDSAPYIVAGVQLVNYFNEFGWRDGRVNLGIPLGPSTLLLFAAEDQKTGAVQVVADGVAVERKAEGRIEAAPQAAGEASLRVSYIANRATPDIFRLERGKF</sequence>
<keyword evidence="2" id="KW-0732">Signal</keyword>
<evidence type="ECO:0000256" key="2">
    <source>
        <dbReference type="SAM" id="SignalP"/>
    </source>
</evidence>
<accession>A0A5C8PSM0</accession>
<dbReference type="RefSeq" id="WP_147845968.1">
    <property type="nucleotide sequence ID" value="NZ_VDUZ01000005.1"/>
</dbReference>
<evidence type="ECO:0000313" key="3">
    <source>
        <dbReference type="EMBL" id="TXL79462.1"/>
    </source>
</evidence>
<dbReference type="EMBL" id="VDUZ01000005">
    <property type="protein sequence ID" value="TXL79462.1"/>
    <property type="molecule type" value="Genomic_DNA"/>
</dbReference>